<sequence length="80" mass="8771">MATERPDASRDFSTCEVLVHITAPSSAQDDARFTSVAAALLNFQPAKRAKVAELDFISSHPVPTNTEINATEQEPFPKQR</sequence>
<dbReference type="HOGENOM" id="CLU_2589777_0_0_1"/>
<evidence type="ECO:0000313" key="3">
    <source>
        <dbReference type="Proteomes" id="UP000053328"/>
    </source>
</evidence>
<dbReference type="OrthoDB" id="5395975at2759"/>
<keyword evidence="3" id="KW-1185">Reference proteome</keyword>
<feature type="region of interest" description="Disordered" evidence="1">
    <location>
        <begin position="60"/>
        <end position="80"/>
    </location>
</feature>
<gene>
    <name evidence="2" type="ORF">PV08_00977</name>
</gene>
<dbReference type="VEuPathDB" id="FungiDB:PV08_00977"/>
<reference evidence="2 3" key="1">
    <citation type="submission" date="2015-01" db="EMBL/GenBank/DDBJ databases">
        <title>The Genome Sequence of Exophiala spinifera CBS89968.</title>
        <authorList>
            <consortium name="The Broad Institute Genomics Platform"/>
            <person name="Cuomo C."/>
            <person name="de Hoog S."/>
            <person name="Gorbushina A."/>
            <person name="Stielow B."/>
            <person name="Teixiera M."/>
            <person name="Abouelleil A."/>
            <person name="Chapman S.B."/>
            <person name="Priest M."/>
            <person name="Young S.K."/>
            <person name="Wortman J."/>
            <person name="Nusbaum C."/>
            <person name="Birren B."/>
        </authorList>
    </citation>
    <scope>NUCLEOTIDE SEQUENCE [LARGE SCALE GENOMIC DNA]</scope>
    <source>
        <strain evidence="2 3">CBS 89968</strain>
    </source>
</reference>
<dbReference type="GeneID" id="27328060"/>
<evidence type="ECO:0000313" key="2">
    <source>
        <dbReference type="EMBL" id="KIW20402.1"/>
    </source>
</evidence>
<evidence type="ECO:0000256" key="1">
    <source>
        <dbReference type="SAM" id="MobiDB-lite"/>
    </source>
</evidence>
<dbReference type="RefSeq" id="XP_016240618.1">
    <property type="nucleotide sequence ID" value="XM_016375342.1"/>
</dbReference>
<dbReference type="AlphaFoldDB" id="A0A0D2A6K6"/>
<protein>
    <submittedName>
        <fullName evidence="2">Uncharacterized protein</fullName>
    </submittedName>
</protein>
<dbReference type="EMBL" id="KN847492">
    <property type="protein sequence ID" value="KIW20402.1"/>
    <property type="molecule type" value="Genomic_DNA"/>
</dbReference>
<organism evidence="2 3">
    <name type="scientific">Exophiala spinifera</name>
    <dbReference type="NCBI Taxonomy" id="91928"/>
    <lineage>
        <taxon>Eukaryota</taxon>
        <taxon>Fungi</taxon>
        <taxon>Dikarya</taxon>
        <taxon>Ascomycota</taxon>
        <taxon>Pezizomycotina</taxon>
        <taxon>Eurotiomycetes</taxon>
        <taxon>Chaetothyriomycetidae</taxon>
        <taxon>Chaetothyriales</taxon>
        <taxon>Herpotrichiellaceae</taxon>
        <taxon>Exophiala</taxon>
    </lineage>
</organism>
<proteinExistence type="predicted"/>
<name>A0A0D2A6K6_9EURO</name>
<dbReference type="STRING" id="91928.A0A0D2A6K6"/>
<feature type="compositionally biased region" description="Polar residues" evidence="1">
    <location>
        <begin position="61"/>
        <end position="72"/>
    </location>
</feature>
<accession>A0A0D2A6K6</accession>
<dbReference type="Proteomes" id="UP000053328">
    <property type="component" value="Unassembled WGS sequence"/>
</dbReference>